<keyword evidence="3 5" id="KW-0368">Histidine biosynthesis</keyword>
<dbReference type="KEGG" id="mcg:GL4_1782"/>
<evidence type="ECO:0000256" key="1">
    <source>
        <dbReference type="ARBA" id="ARBA00009667"/>
    </source>
</evidence>
<dbReference type="EMBL" id="AP014648">
    <property type="protein sequence ID" value="BAQ17236.1"/>
    <property type="molecule type" value="Genomic_DNA"/>
</dbReference>
<dbReference type="InterPro" id="IPR044524">
    <property type="entry name" value="Isoase_HisA-like"/>
</dbReference>
<dbReference type="CDD" id="cd04723">
    <property type="entry name" value="HisA_HisF"/>
    <property type="match status" value="1"/>
</dbReference>
<dbReference type="STRING" id="1384459.GL4_1782"/>
<dbReference type="RefSeq" id="WP_045366698.1">
    <property type="nucleotide sequence ID" value="NZ_AP014648.1"/>
</dbReference>
<proteinExistence type="inferred from homology"/>
<dbReference type="HOGENOM" id="CLU_048577_2_1_5"/>
<evidence type="ECO:0000256" key="2">
    <source>
        <dbReference type="ARBA" id="ARBA00022605"/>
    </source>
</evidence>
<dbReference type="AlphaFoldDB" id="A0A0A8K350"/>
<keyword evidence="2 5" id="KW-0028">Amino-acid biosynthesis</keyword>
<dbReference type="Gene3D" id="3.20.20.70">
    <property type="entry name" value="Aldolase class I"/>
    <property type="match status" value="1"/>
</dbReference>
<keyword evidence="6" id="KW-0413">Isomerase</keyword>
<gene>
    <name evidence="6" type="ORF">GL4_1782</name>
</gene>
<accession>A0A0A8K350</accession>
<dbReference type="PANTHER" id="PTHR43090">
    <property type="entry name" value="1-(5-PHOSPHORIBOSYL)-5-[(5-PHOSPHORIBOSYLAMINO)METHYLIDENEAMINO] IMIDAZOLE-4-CARBOXAMIDE ISOMERASE"/>
    <property type="match status" value="1"/>
</dbReference>
<evidence type="ECO:0000256" key="3">
    <source>
        <dbReference type="ARBA" id="ARBA00023102"/>
    </source>
</evidence>
<organism evidence="6 7">
    <name type="scientific">Methyloceanibacter caenitepidi</name>
    <dbReference type="NCBI Taxonomy" id="1384459"/>
    <lineage>
        <taxon>Bacteria</taxon>
        <taxon>Pseudomonadati</taxon>
        <taxon>Pseudomonadota</taxon>
        <taxon>Alphaproteobacteria</taxon>
        <taxon>Hyphomicrobiales</taxon>
        <taxon>Hyphomicrobiaceae</taxon>
        <taxon>Methyloceanibacter</taxon>
    </lineage>
</organism>
<evidence type="ECO:0000313" key="6">
    <source>
        <dbReference type="EMBL" id="BAQ17236.1"/>
    </source>
</evidence>
<dbReference type="Pfam" id="PF00977">
    <property type="entry name" value="His_biosynth"/>
    <property type="match status" value="1"/>
</dbReference>
<dbReference type="OrthoDB" id="8535539at2"/>
<sequence>MAPTSEISGNQPTVSFAVVPVLDLKDGDVVHARAGKQARAGKRADYRPIATPFGPPHDAPAIARALLGITFSPVLYIADLDSILGRGNNFELVRALADAVPETDLWVDAGFSNLDDCAFWLPLGATLVVGSETIGSLDDWKAMCGSFGRNLVLSLDFDEQGLRGPKELMSQPDLWPDRVILMSLGRVGTETGPDLDLLRKVVASAGDRHVYIAGGIATKDDLATVMDAGASGVLVATALHSGAIGQKEIAALWGGRRSQV</sequence>
<evidence type="ECO:0000256" key="4">
    <source>
        <dbReference type="ARBA" id="ARBA00029440"/>
    </source>
</evidence>
<dbReference type="Proteomes" id="UP000031643">
    <property type="component" value="Chromosome"/>
</dbReference>
<comment type="similarity">
    <text evidence="1 5">Belongs to the HisA/HisF family.</text>
</comment>
<evidence type="ECO:0000256" key="5">
    <source>
        <dbReference type="RuleBase" id="RU003657"/>
    </source>
</evidence>
<evidence type="ECO:0000313" key="7">
    <source>
        <dbReference type="Proteomes" id="UP000031643"/>
    </source>
</evidence>
<dbReference type="InterPro" id="IPR006062">
    <property type="entry name" value="His_biosynth"/>
</dbReference>
<protein>
    <submittedName>
        <fullName evidence="6">Phosphoribosylformimino-5-aminoimidazole carboxamide ribotide isomerase related protein</fullName>
    </submittedName>
</protein>
<dbReference type="PANTHER" id="PTHR43090:SF2">
    <property type="entry name" value="1-(5-PHOSPHORIBOSYL)-5-[(5-PHOSPHORIBOSYLAMINO)METHYLIDENEAMINO] IMIDAZOLE-4-CARBOXAMIDE ISOMERASE"/>
    <property type="match status" value="1"/>
</dbReference>
<dbReference type="InterPro" id="IPR011060">
    <property type="entry name" value="RibuloseP-bd_barrel"/>
</dbReference>
<name>A0A0A8K350_9HYPH</name>
<keyword evidence="7" id="KW-1185">Reference proteome</keyword>
<dbReference type="GO" id="GO:0003949">
    <property type="term" value="F:1-(5-phosphoribosyl)-5-[(5-phosphoribosylamino)methylideneamino]imidazole-4-carboxamide isomerase activity"/>
    <property type="evidence" value="ECO:0007669"/>
    <property type="project" value="InterPro"/>
</dbReference>
<dbReference type="InterPro" id="IPR013785">
    <property type="entry name" value="Aldolase_TIM"/>
</dbReference>
<comment type="pathway">
    <text evidence="4">Amino-acid biosynthesis.</text>
</comment>
<dbReference type="SUPFAM" id="SSF51366">
    <property type="entry name" value="Ribulose-phoshate binding barrel"/>
    <property type="match status" value="1"/>
</dbReference>
<dbReference type="GO" id="GO:0000162">
    <property type="term" value="P:L-tryptophan biosynthetic process"/>
    <property type="evidence" value="ECO:0007669"/>
    <property type="project" value="TreeGrafter"/>
</dbReference>
<reference evidence="6 7" key="1">
    <citation type="submission" date="2014-09" db="EMBL/GenBank/DDBJ databases">
        <title>Genome sequencing of Methyloceanibacter caenitepidi Gela4.</title>
        <authorList>
            <person name="Takeuchi M."/>
            <person name="Susumu S."/>
            <person name="Kamagata Y."/>
            <person name="Oshima K."/>
            <person name="Hattori M."/>
            <person name="Iwasaki W."/>
        </authorList>
    </citation>
    <scope>NUCLEOTIDE SEQUENCE [LARGE SCALE GENOMIC DNA]</scope>
    <source>
        <strain evidence="6 7">Gela4</strain>
    </source>
</reference>
<dbReference type="GO" id="GO:0005737">
    <property type="term" value="C:cytoplasm"/>
    <property type="evidence" value="ECO:0007669"/>
    <property type="project" value="TreeGrafter"/>
</dbReference>
<dbReference type="GO" id="GO:0000105">
    <property type="term" value="P:L-histidine biosynthetic process"/>
    <property type="evidence" value="ECO:0007669"/>
    <property type="project" value="UniProtKB-KW"/>
</dbReference>